<keyword evidence="3 6" id="KW-0812">Transmembrane</keyword>
<dbReference type="Proteomes" id="UP001221411">
    <property type="component" value="Unassembled WGS sequence"/>
</dbReference>
<dbReference type="Pfam" id="PF07690">
    <property type="entry name" value="MFS_1"/>
    <property type="match status" value="1"/>
</dbReference>
<dbReference type="PANTHER" id="PTHR42718:SF9">
    <property type="entry name" value="MAJOR FACILITATOR SUPERFAMILY MULTIDRUG TRANSPORTER MFSC"/>
    <property type="match status" value="1"/>
</dbReference>
<evidence type="ECO:0000256" key="1">
    <source>
        <dbReference type="ARBA" id="ARBA00004141"/>
    </source>
</evidence>
<dbReference type="InterPro" id="IPR020846">
    <property type="entry name" value="MFS_dom"/>
</dbReference>
<organism evidence="8 9">
    <name type="scientific">Polyangium mundeleinium</name>
    <dbReference type="NCBI Taxonomy" id="2995306"/>
    <lineage>
        <taxon>Bacteria</taxon>
        <taxon>Pseudomonadati</taxon>
        <taxon>Myxococcota</taxon>
        <taxon>Polyangia</taxon>
        <taxon>Polyangiales</taxon>
        <taxon>Polyangiaceae</taxon>
        <taxon>Polyangium</taxon>
    </lineage>
</organism>
<dbReference type="InterPro" id="IPR036259">
    <property type="entry name" value="MFS_trans_sf"/>
</dbReference>
<keyword evidence="4 6" id="KW-1133">Transmembrane helix</keyword>
<feature type="transmembrane region" description="Helical" evidence="6">
    <location>
        <begin position="299"/>
        <end position="315"/>
    </location>
</feature>
<keyword evidence="9" id="KW-1185">Reference proteome</keyword>
<sequence>MPEPSSRLPVRLLVALALSAALGPLNSTMVAVALPEMSRTLPADSGALRQALVTSYLLTNIVLQSPGGKLGDRLGHRRALGLGQLLLAAGAALAYIWPVLPALSVARIVMAAGGAILAPSATALLRTELPPELRGRAFGAFGAVMGIAAGTGPTIGAQLVGHFGWTSIFLVNVPVLLLAATLAHLGAPAGPQAPAAPRSRFDLLGSILLGAALAALVLGLERTHLRWAAVVGALGFVPFVLWERRVADPVVDFSLFKQRAFVGGSLIIALQNFAMYSTIFELPQVAGRLFHVGPRDVGAVLLSMMGTMVLTSPFAGRGTDRFGARAVALVGCSLALAGTAFLALRPLHALSDAIPALVMLGAGLGLSSAPSQSAAMSDIPREKSGMAAGLTSTMRYIGGVAGLTVLGLVLTDRPASDVVMHEHTTAMSIYGAVLLLTLGCALLLPGRAVAPVPLASAR</sequence>
<evidence type="ECO:0000259" key="7">
    <source>
        <dbReference type="PROSITE" id="PS50850"/>
    </source>
</evidence>
<dbReference type="EMBL" id="JAQNDO010000001">
    <property type="protein sequence ID" value="MDC0744766.1"/>
    <property type="molecule type" value="Genomic_DNA"/>
</dbReference>
<evidence type="ECO:0000256" key="6">
    <source>
        <dbReference type="SAM" id="Phobius"/>
    </source>
</evidence>
<comment type="subcellular location">
    <subcellularLocation>
        <location evidence="1">Membrane</location>
        <topology evidence="1">Multi-pass membrane protein</topology>
    </subcellularLocation>
</comment>
<feature type="transmembrane region" description="Helical" evidence="6">
    <location>
        <begin position="322"/>
        <end position="343"/>
    </location>
</feature>
<feature type="transmembrane region" description="Helical" evidence="6">
    <location>
        <begin position="261"/>
        <end position="279"/>
    </location>
</feature>
<feature type="transmembrane region" description="Helical" evidence="6">
    <location>
        <begin position="137"/>
        <end position="157"/>
    </location>
</feature>
<dbReference type="PROSITE" id="PS50850">
    <property type="entry name" value="MFS"/>
    <property type="match status" value="1"/>
</dbReference>
<feature type="transmembrane region" description="Helical" evidence="6">
    <location>
        <begin position="163"/>
        <end position="187"/>
    </location>
</feature>
<evidence type="ECO:0000256" key="3">
    <source>
        <dbReference type="ARBA" id="ARBA00022692"/>
    </source>
</evidence>
<keyword evidence="5 6" id="KW-0472">Membrane</keyword>
<dbReference type="SUPFAM" id="SSF103473">
    <property type="entry name" value="MFS general substrate transporter"/>
    <property type="match status" value="1"/>
</dbReference>
<dbReference type="RefSeq" id="WP_271921642.1">
    <property type="nucleotide sequence ID" value="NZ_JAQNDO010000001.1"/>
</dbReference>
<protein>
    <submittedName>
        <fullName evidence="8">MFS transporter</fullName>
    </submittedName>
</protein>
<feature type="transmembrane region" description="Helical" evidence="6">
    <location>
        <begin position="79"/>
        <end position="98"/>
    </location>
</feature>
<reference evidence="8 9" key="1">
    <citation type="submission" date="2022-11" db="EMBL/GenBank/DDBJ databases">
        <title>Minimal conservation of predation-associated metabolite biosynthetic gene clusters underscores biosynthetic potential of Myxococcota including descriptions for ten novel species: Archangium lansinium sp. nov., Myxococcus landrumus sp. nov., Nannocystis bai.</title>
        <authorList>
            <person name="Ahearne A."/>
            <person name="Stevens C."/>
            <person name="Dowd S."/>
        </authorList>
    </citation>
    <scope>NUCLEOTIDE SEQUENCE [LARGE SCALE GENOMIC DNA]</scope>
    <source>
        <strain evidence="8 9">RJM3</strain>
    </source>
</reference>
<feature type="domain" description="Major facilitator superfamily (MFS) profile" evidence="7">
    <location>
        <begin position="12"/>
        <end position="449"/>
    </location>
</feature>
<dbReference type="InterPro" id="IPR011701">
    <property type="entry name" value="MFS"/>
</dbReference>
<feature type="transmembrane region" description="Helical" evidence="6">
    <location>
        <begin position="387"/>
        <end position="409"/>
    </location>
</feature>
<evidence type="ECO:0000313" key="9">
    <source>
        <dbReference type="Proteomes" id="UP001221411"/>
    </source>
</evidence>
<dbReference type="Gene3D" id="1.20.1250.20">
    <property type="entry name" value="MFS general substrate transporter like domains"/>
    <property type="match status" value="1"/>
</dbReference>
<gene>
    <name evidence="8" type="ORF">POL67_25770</name>
</gene>
<feature type="transmembrane region" description="Helical" evidence="6">
    <location>
        <begin position="429"/>
        <end position="450"/>
    </location>
</feature>
<accession>A0ABT5ESI5</accession>
<evidence type="ECO:0000313" key="8">
    <source>
        <dbReference type="EMBL" id="MDC0744766.1"/>
    </source>
</evidence>
<dbReference type="Gene3D" id="1.20.1720.10">
    <property type="entry name" value="Multidrug resistance protein D"/>
    <property type="match status" value="1"/>
</dbReference>
<feature type="transmembrane region" description="Helical" evidence="6">
    <location>
        <begin position="349"/>
        <end position="366"/>
    </location>
</feature>
<feature type="transmembrane region" description="Helical" evidence="6">
    <location>
        <begin position="199"/>
        <end position="218"/>
    </location>
</feature>
<proteinExistence type="predicted"/>
<evidence type="ECO:0000256" key="2">
    <source>
        <dbReference type="ARBA" id="ARBA00022448"/>
    </source>
</evidence>
<feature type="transmembrane region" description="Helical" evidence="6">
    <location>
        <begin position="104"/>
        <end position="125"/>
    </location>
</feature>
<name>A0ABT5ESI5_9BACT</name>
<keyword evidence="2" id="KW-0813">Transport</keyword>
<evidence type="ECO:0000256" key="4">
    <source>
        <dbReference type="ARBA" id="ARBA00022989"/>
    </source>
</evidence>
<comment type="caution">
    <text evidence="8">The sequence shown here is derived from an EMBL/GenBank/DDBJ whole genome shotgun (WGS) entry which is preliminary data.</text>
</comment>
<dbReference type="CDD" id="cd17321">
    <property type="entry name" value="MFS_MMR_MDR_like"/>
    <property type="match status" value="1"/>
</dbReference>
<dbReference type="PANTHER" id="PTHR42718">
    <property type="entry name" value="MAJOR FACILITATOR SUPERFAMILY MULTIDRUG TRANSPORTER MFSC"/>
    <property type="match status" value="1"/>
</dbReference>
<evidence type="ECO:0000256" key="5">
    <source>
        <dbReference type="ARBA" id="ARBA00023136"/>
    </source>
</evidence>